<dbReference type="SUPFAM" id="SSF46785">
    <property type="entry name" value="Winged helix' DNA-binding domain"/>
    <property type="match status" value="1"/>
</dbReference>
<evidence type="ECO:0000256" key="2">
    <source>
        <dbReference type="ARBA" id="ARBA00023125"/>
    </source>
</evidence>
<dbReference type="Pfam" id="PF01614">
    <property type="entry name" value="IclR_C"/>
    <property type="match status" value="1"/>
</dbReference>
<dbReference type="InterPro" id="IPR005471">
    <property type="entry name" value="Tscrpt_reg_IclR_N"/>
</dbReference>
<proteinExistence type="predicted"/>
<dbReference type="SMART" id="SM00346">
    <property type="entry name" value="HTH_ICLR"/>
    <property type="match status" value="1"/>
</dbReference>
<evidence type="ECO:0000313" key="6">
    <source>
        <dbReference type="EMBL" id="NDL56426.1"/>
    </source>
</evidence>
<feature type="domain" description="HTH iclR-type" evidence="4">
    <location>
        <begin position="10"/>
        <end position="71"/>
    </location>
</feature>
<organism evidence="6 7">
    <name type="scientific">Phytoactinopolyspora mesophila</name>
    <dbReference type="NCBI Taxonomy" id="2650750"/>
    <lineage>
        <taxon>Bacteria</taxon>
        <taxon>Bacillati</taxon>
        <taxon>Actinomycetota</taxon>
        <taxon>Actinomycetes</taxon>
        <taxon>Jiangellales</taxon>
        <taxon>Jiangellaceae</taxon>
        <taxon>Phytoactinopolyspora</taxon>
    </lineage>
</organism>
<dbReference type="PROSITE" id="PS51077">
    <property type="entry name" value="HTH_ICLR"/>
    <property type="match status" value="1"/>
</dbReference>
<dbReference type="InterPro" id="IPR029016">
    <property type="entry name" value="GAF-like_dom_sf"/>
</dbReference>
<feature type="domain" description="IclR-ED" evidence="5">
    <location>
        <begin position="72"/>
        <end position="256"/>
    </location>
</feature>
<dbReference type="InterPro" id="IPR050707">
    <property type="entry name" value="HTH_MetabolicPath_Reg"/>
</dbReference>
<dbReference type="Gene3D" id="3.30.450.40">
    <property type="match status" value="1"/>
</dbReference>
<keyword evidence="2" id="KW-0238">DNA-binding</keyword>
<dbReference type="Proteomes" id="UP000460435">
    <property type="component" value="Unassembled WGS sequence"/>
</dbReference>
<dbReference type="PROSITE" id="PS51078">
    <property type="entry name" value="ICLR_ED"/>
    <property type="match status" value="1"/>
</dbReference>
<keyword evidence="1" id="KW-0805">Transcription regulation</keyword>
<dbReference type="InterPro" id="IPR014757">
    <property type="entry name" value="Tscrpt_reg_IclR_C"/>
</dbReference>
<dbReference type="PANTHER" id="PTHR30136">
    <property type="entry name" value="HELIX-TURN-HELIX TRANSCRIPTIONAL REGULATOR, ICLR FAMILY"/>
    <property type="match status" value="1"/>
</dbReference>
<evidence type="ECO:0000259" key="4">
    <source>
        <dbReference type="PROSITE" id="PS51077"/>
    </source>
</evidence>
<keyword evidence="3" id="KW-0804">Transcription</keyword>
<dbReference type="RefSeq" id="WP_162449011.1">
    <property type="nucleotide sequence ID" value="NZ_WLZY01000001.1"/>
</dbReference>
<gene>
    <name evidence="6" type="ORF">F7O44_05000</name>
</gene>
<dbReference type="SUPFAM" id="SSF55781">
    <property type="entry name" value="GAF domain-like"/>
    <property type="match status" value="1"/>
</dbReference>
<dbReference type="Gene3D" id="1.10.10.10">
    <property type="entry name" value="Winged helix-like DNA-binding domain superfamily/Winged helix DNA-binding domain"/>
    <property type="match status" value="1"/>
</dbReference>
<keyword evidence="7" id="KW-1185">Reference proteome</keyword>
<dbReference type="PANTHER" id="PTHR30136:SF24">
    <property type="entry name" value="HTH-TYPE TRANSCRIPTIONAL REPRESSOR ALLR"/>
    <property type="match status" value="1"/>
</dbReference>
<dbReference type="Pfam" id="PF09339">
    <property type="entry name" value="HTH_IclR"/>
    <property type="match status" value="1"/>
</dbReference>
<dbReference type="GO" id="GO:0045892">
    <property type="term" value="P:negative regulation of DNA-templated transcription"/>
    <property type="evidence" value="ECO:0007669"/>
    <property type="project" value="TreeGrafter"/>
</dbReference>
<evidence type="ECO:0000259" key="5">
    <source>
        <dbReference type="PROSITE" id="PS51078"/>
    </source>
</evidence>
<evidence type="ECO:0000313" key="7">
    <source>
        <dbReference type="Proteomes" id="UP000460435"/>
    </source>
</evidence>
<dbReference type="EMBL" id="WLZY01000001">
    <property type="protein sequence ID" value="NDL56426.1"/>
    <property type="molecule type" value="Genomic_DNA"/>
</dbReference>
<dbReference type="AlphaFoldDB" id="A0A7K3LZH5"/>
<protein>
    <submittedName>
        <fullName evidence="6">Helix-turn-helix domain-containing protein</fullName>
    </submittedName>
</protein>
<dbReference type="GO" id="GO:0003677">
    <property type="term" value="F:DNA binding"/>
    <property type="evidence" value="ECO:0007669"/>
    <property type="project" value="UniProtKB-KW"/>
</dbReference>
<accession>A0A7K3LZH5</accession>
<reference evidence="6 7" key="1">
    <citation type="submission" date="2019-11" db="EMBL/GenBank/DDBJ databases">
        <authorList>
            <person name="Li X.-J."/>
            <person name="Feng X.-M."/>
        </authorList>
    </citation>
    <scope>NUCLEOTIDE SEQUENCE [LARGE SCALE GENOMIC DNA]</scope>
    <source>
        <strain evidence="6 7">XMNu-373</strain>
    </source>
</reference>
<name>A0A7K3LZH5_9ACTN</name>
<dbReference type="InterPro" id="IPR036388">
    <property type="entry name" value="WH-like_DNA-bd_sf"/>
</dbReference>
<dbReference type="GO" id="GO:0003700">
    <property type="term" value="F:DNA-binding transcription factor activity"/>
    <property type="evidence" value="ECO:0007669"/>
    <property type="project" value="TreeGrafter"/>
</dbReference>
<evidence type="ECO:0000256" key="3">
    <source>
        <dbReference type="ARBA" id="ARBA00023163"/>
    </source>
</evidence>
<dbReference type="InterPro" id="IPR036390">
    <property type="entry name" value="WH_DNA-bd_sf"/>
</dbReference>
<evidence type="ECO:0000256" key="1">
    <source>
        <dbReference type="ARBA" id="ARBA00023015"/>
    </source>
</evidence>
<sequence length="257" mass="27443">MAGNTSTPGASVVSRLLAVLYAFDEQHPRLTLTQLARRAGLPVPTAYRFAGELVAGGALARRPSGEYVIGRRLWDVGVLAPVHTGLREIASPFLNDIHAATRATVHLAIRDGIQVLYVDRLAGRASVPVVSTIGSRLPMHSTGVGKVLLAHAPDDVQEQVLADLSRVTPYTITQPNLLRQQLARIRRDGYATTAEEMALGACSIAVPIRTRTSGDAERWPVVAAVGIVVASLKRDKTRLLTALQVAAQGISRSLTTP</sequence>
<comment type="caution">
    <text evidence="6">The sequence shown here is derived from an EMBL/GenBank/DDBJ whole genome shotgun (WGS) entry which is preliminary data.</text>
</comment>